<dbReference type="EC" id="3.6.3.12" evidence="4"/>
<reference evidence="4" key="1">
    <citation type="submission" date="2020-10" db="EMBL/GenBank/DDBJ databases">
        <authorList>
            <person name="Hahn C.J."/>
            <person name="Laso-Perez R."/>
            <person name="Vulcano F."/>
            <person name="Vaziourakis K.-M."/>
            <person name="Stokke R."/>
            <person name="Steen I.H."/>
            <person name="Teske A."/>
            <person name="Boetius A."/>
            <person name="Liebeke M."/>
            <person name="Amann R."/>
            <person name="Knittel K."/>
        </authorList>
    </citation>
    <scope>NUCLEOTIDE SEQUENCE</scope>
    <source>
        <strain evidence="4">Gfbio:e3339647-f889-4370-9287-4fb5cb688e4c:AG392M11_GoMArc1</strain>
    </source>
</reference>
<evidence type="ECO:0000259" key="3">
    <source>
        <dbReference type="Pfam" id="PF00122"/>
    </source>
</evidence>
<dbReference type="InterPro" id="IPR008250">
    <property type="entry name" value="ATPase_P-typ_transduc_dom_A_sf"/>
</dbReference>
<dbReference type="GO" id="GO:0016020">
    <property type="term" value="C:membrane"/>
    <property type="evidence" value="ECO:0007669"/>
    <property type="project" value="TreeGrafter"/>
</dbReference>
<dbReference type="GO" id="GO:0005524">
    <property type="term" value="F:ATP binding"/>
    <property type="evidence" value="ECO:0007669"/>
    <property type="project" value="UniProtKB-KW"/>
</dbReference>
<dbReference type="EMBL" id="CAJHIQ010000001">
    <property type="protein sequence ID" value="CAD6490898.1"/>
    <property type="molecule type" value="Genomic_DNA"/>
</dbReference>
<proteinExistence type="predicted"/>
<dbReference type="Gene3D" id="2.70.150.10">
    <property type="entry name" value="Calcium-transporting ATPase, cytoplasmic transduction domain A"/>
    <property type="match status" value="1"/>
</dbReference>
<dbReference type="SUPFAM" id="SSF81653">
    <property type="entry name" value="Calcium ATPase, transduction domain A"/>
    <property type="match status" value="1"/>
</dbReference>
<keyword evidence="4" id="KW-0067">ATP-binding</keyword>
<keyword evidence="4" id="KW-0378">Hydrolase</keyword>
<gene>
    <name evidence="4" type="primary">kdpB</name>
    <name evidence="4" type="ORF">DIAAKJNI_00037</name>
</gene>
<evidence type="ECO:0000256" key="1">
    <source>
        <dbReference type="ARBA" id="ARBA00022723"/>
    </source>
</evidence>
<evidence type="ECO:0000313" key="5">
    <source>
        <dbReference type="Proteomes" id="UP000639006"/>
    </source>
</evidence>
<keyword evidence="1" id="KW-0479">Metal-binding</keyword>
<dbReference type="InterPro" id="IPR059000">
    <property type="entry name" value="ATPase_P-type_domA"/>
</dbReference>
<protein>
    <submittedName>
        <fullName evidence="4">Potassium-transporting ATPase ATP-binding subunit</fullName>
        <ecNumber evidence="4">3.6.3.12</ecNumber>
    </submittedName>
</protein>
<keyword evidence="4" id="KW-0547">Nucleotide-binding</keyword>
<dbReference type="AlphaFoldDB" id="A0A811T4R1"/>
<organism evidence="4 5">
    <name type="scientific">Candidatus Argoarchaeum ethanivorans</name>
    <dbReference type="NCBI Taxonomy" id="2608793"/>
    <lineage>
        <taxon>Archaea</taxon>
        <taxon>Methanobacteriati</taxon>
        <taxon>Methanobacteriota</taxon>
        <taxon>Stenosarchaea group</taxon>
        <taxon>Methanomicrobia</taxon>
        <taxon>Methanosarcinales</taxon>
        <taxon>Methanosarcinales incertae sedis</taxon>
        <taxon>GOM Arc I cluster</taxon>
        <taxon>Candidatus Argoarchaeum</taxon>
    </lineage>
</organism>
<keyword evidence="2" id="KW-1278">Translocase</keyword>
<evidence type="ECO:0000313" key="4">
    <source>
        <dbReference type="EMBL" id="CAD6490898.1"/>
    </source>
</evidence>
<accession>A0A811T4R1</accession>
<feature type="domain" description="P-type ATPase A" evidence="3">
    <location>
        <begin position="3"/>
        <end position="73"/>
    </location>
</feature>
<evidence type="ECO:0000256" key="2">
    <source>
        <dbReference type="ARBA" id="ARBA00022967"/>
    </source>
</evidence>
<comment type="caution">
    <text evidence="4">The sequence shown here is derived from an EMBL/GenBank/DDBJ whole genome shotgun (WGS) entry which is preliminary data.</text>
</comment>
<dbReference type="Proteomes" id="UP000639006">
    <property type="component" value="Unassembled WGS sequence"/>
</dbReference>
<dbReference type="PANTHER" id="PTHR43520">
    <property type="entry name" value="ATP7, ISOFORM B"/>
    <property type="match status" value="1"/>
</dbReference>
<dbReference type="GO" id="GO:0016787">
    <property type="term" value="F:hydrolase activity"/>
    <property type="evidence" value="ECO:0007669"/>
    <property type="project" value="UniProtKB-KW"/>
</dbReference>
<dbReference type="GO" id="GO:0055070">
    <property type="term" value="P:copper ion homeostasis"/>
    <property type="evidence" value="ECO:0007669"/>
    <property type="project" value="TreeGrafter"/>
</dbReference>
<name>A0A811T4R1_9EURY</name>
<dbReference type="PANTHER" id="PTHR43520:SF8">
    <property type="entry name" value="P-TYPE CU(+) TRANSPORTER"/>
    <property type="match status" value="1"/>
</dbReference>
<dbReference type="GO" id="GO:0005507">
    <property type="term" value="F:copper ion binding"/>
    <property type="evidence" value="ECO:0007669"/>
    <property type="project" value="TreeGrafter"/>
</dbReference>
<sequence>MGLQPKTALIIRGSDEVEVPIEDPEIDDIVVVKPGEKIWVDGSAVDGESYVDESMITGEPSPVLKKKGDDVDKKTALWLVPTTAELLSIVIKSRH</sequence>
<dbReference type="GO" id="GO:0043682">
    <property type="term" value="F:P-type divalent copper transporter activity"/>
    <property type="evidence" value="ECO:0007669"/>
    <property type="project" value="TreeGrafter"/>
</dbReference>
<dbReference type="Pfam" id="PF00122">
    <property type="entry name" value="E1-E2_ATPase"/>
    <property type="match status" value="1"/>
</dbReference>